<name>A0ABR3Y5G2_9EURO</name>
<dbReference type="EMBL" id="JAVDPF010000005">
    <property type="protein sequence ID" value="KAL1883538.1"/>
    <property type="molecule type" value="Genomic_DNA"/>
</dbReference>
<dbReference type="InterPro" id="IPR046591">
    <property type="entry name" value="DUF6649"/>
</dbReference>
<sequence length="277" mass="31062">MECSGNNGLGWREYVSQSQFPILENPQNSHEKRTSQRKKKLLPRKQTPEQQRLSASLRALVQSFSRSRRTGSRLMAAHFDLGVPTHGLKRPADSDPDGDQPLTKKFNRLHIGPLHDGNAFAPQHAPVPRPPSPNDSMLLDDTAHTTYVYDLDREFKEIEAQEGCIAFLPEIEKRLISIPKAVLADSKPQNNELVLYQVPTSLSVPKEQDSVRKAIIESRARAREKQAEKQRRNSTENQSQSQGDIQIQPRLVVDALNGSSNTAPDVPPNPPDTMEID</sequence>
<comment type="caution">
    <text evidence="2">The sequence shown here is derived from an EMBL/GenBank/DDBJ whole genome shotgun (WGS) entry which is preliminary data.</text>
</comment>
<feature type="compositionally biased region" description="Basic and acidic residues" evidence="1">
    <location>
        <begin position="221"/>
        <end position="234"/>
    </location>
</feature>
<feature type="compositionally biased region" description="Polar residues" evidence="1">
    <location>
        <begin position="235"/>
        <end position="245"/>
    </location>
</feature>
<gene>
    <name evidence="2" type="ORF">Plec18167_002542</name>
</gene>
<dbReference type="Proteomes" id="UP001583193">
    <property type="component" value="Unassembled WGS sequence"/>
</dbReference>
<feature type="region of interest" description="Disordered" evidence="1">
    <location>
        <begin position="20"/>
        <end position="54"/>
    </location>
</feature>
<proteinExistence type="predicted"/>
<protein>
    <submittedName>
        <fullName evidence="2">Uncharacterized protein</fullName>
    </submittedName>
</protein>
<evidence type="ECO:0000313" key="3">
    <source>
        <dbReference type="Proteomes" id="UP001583193"/>
    </source>
</evidence>
<evidence type="ECO:0000256" key="1">
    <source>
        <dbReference type="SAM" id="MobiDB-lite"/>
    </source>
</evidence>
<reference evidence="2 3" key="1">
    <citation type="journal article" date="2024" name="IMA Fungus">
        <title>IMA Genome - F19 : A genome assembly and annotation guide to empower mycologists, including annotated draft genome sequences of Ceratocystis pirilliformis, Diaporthe australafricana, Fusarium ophioides, Paecilomyces lecythidis, and Sporothrix stenoceras.</title>
        <authorList>
            <person name="Aylward J."/>
            <person name="Wilson A.M."/>
            <person name="Visagie C.M."/>
            <person name="Spraker J."/>
            <person name="Barnes I."/>
            <person name="Buitendag C."/>
            <person name="Ceriani C."/>
            <person name="Del Mar Angel L."/>
            <person name="du Plessis D."/>
            <person name="Fuchs T."/>
            <person name="Gasser K."/>
            <person name="Kramer D."/>
            <person name="Li W."/>
            <person name="Munsamy K."/>
            <person name="Piso A."/>
            <person name="Price J.L."/>
            <person name="Sonnekus B."/>
            <person name="Thomas C."/>
            <person name="van der Nest A."/>
            <person name="van Dijk A."/>
            <person name="van Heerden A."/>
            <person name="van Vuuren N."/>
            <person name="Yilmaz N."/>
            <person name="Duong T.A."/>
            <person name="van der Merwe N.A."/>
            <person name="Wingfield M.J."/>
            <person name="Wingfield B.D."/>
        </authorList>
    </citation>
    <scope>NUCLEOTIDE SEQUENCE [LARGE SCALE GENOMIC DNA]</scope>
    <source>
        <strain evidence="2 3">CMW 18167</strain>
    </source>
</reference>
<keyword evidence="3" id="KW-1185">Reference proteome</keyword>
<feature type="region of interest" description="Disordered" evidence="1">
    <location>
        <begin position="221"/>
        <end position="277"/>
    </location>
</feature>
<dbReference type="Pfam" id="PF20354">
    <property type="entry name" value="DUF6649"/>
    <property type="match status" value="1"/>
</dbReference>
<feature type="region of interest" description="Disordered" evidence="1">
    <location>
        <begin position="83"/>
        <end position="103"/>
    </location>
</feature>
<organism evidence="2 3">
    <name type="scientific">Paecilomyces lecythidis</name>
    <dbReference type="NCBI Taxonomy" id="3004212"/>
    <lineage>
        <taxon>Eukaryota</taxon>
        <taxon>Fungi</taxon>
        <taxon>Dikarya</taxon>
        <taxon>Ascomycota</taxon>
        <taxon>Pezizomycotina</taxon>
        <taxon>Eurotiomycetes</taxon>
        <taxon>Eurotiomycetidae</taxon>
        <taxon>Eurotiales</taxon>
        <taxon>Thermoascaceae</taxon>
        <taxon>Paecilomyces</taxon>
    </lineage>
</organism>
<evidence type="ECO:0000313" key="2">
    <source>
        <dbReference type="EMBL" id="KAL1883538.1"/>
    </source>
</evidence>
<accession>A0ABR3Y5G2</accession>